<comment type="caution">
    <text evidence="8">The sequence shown here is derived from an EMBL/GenBank/DDBJ whole genome shotgun (WGS) entry which is preliminary data.</text>
</comment>
<dbReference type="Pfam" id="PF07690">
    <property type="entry name" value="MFS_1"/>
    <property type="match status" value="2"/>
</dbReference>
<dbReference type="GO" id="GO:0016020">
    <property type="term" value="C:membrane"/>
    <property type="evidence" value="ECO:0007669"/>
    <property type="project" value="UniProtKB-SubCell"/>
</dbReference>
<dbReference type="OrthoDB" id="410267at2759"/>
<dbReference type="PANTHER" id="PTHR43385:SF1">
    <property type="entry name" value="RIBOFLAVIN TRANSPORTER RIBJ"/>
    <property type="match status" value="1"/>
</dbReference>
<sequence length="445" mass="50116">MLFTLVPNKYKKWCTLFGGFLIQISLGLFMTFGNMLPYLTSYLRVYKQIDIRYTQTVWIATLYGISFSLSNLLCGLLTSTFKIRPKINILFGGLILTTSLFLTFLTIKTSFFLIILTFGILFGFGSGFAYVAPLSIAMKWFPKNSGFSTSTILLGYGLSSVFLNPIETVYINPNNLSPDLPYSLEYPDEKYFSNKELLERVPRIFIILGVITAGLQLIGLSLLAEKTGRLELEIVNEIEEETESLIEPVKNEQINSLGIQYENPNDGLTLNQAIKTPIFWIFFLKIFTQMVPCGLIVNFYKTYGQTFIADDKFLSLIGSMASIFNGMGTFLWGFLIDRFPYKICFLILSTLLVSISSTIYLVQYLNVNIVYGIYVGLVNLCQSGIYVLMPTTFVKTFGAKNFQAIYGALFMSTLLSSFVVAELGSQSVNFGWAWLFLTSGFIALF</sequence>
<dbReference type="InterPro" id="IPR052983">
    <property type="entry name" value="MFS_Riboflavin_Transporter"/>
</dbReference>
<feature type="transmembrane region" description="Helical" evidence="6">
    <location>
        <begin position="89"/>
        <end position="107"/>
    </location>
</feature>
<dbReference type="InterPro" id="IPR036259">
    <property type="entry name" value="MFS_trans_sf"/>
</dbReference>
<dbReference type="Gene3D" id="1.20.1250.20">
    <property type="entry name" value="MFS general substrate transporter like domains"/>
    <property type="match status" value="2"/>
</dbReference>
<feature type="transmembrane region" description="Helical" evidence="6">
    <location>
        <begin position="204"/>
        <end position="224"/>
    </location>
</feature>
<feature type="transmembrane region" description="Helical" evidence="6">
    <location>
        <begin position="56"/>
        <end position="77"/>
    </location>
</feature>
<evidence type="ECO:0000256" key="2">
    <source>
        <dbReference type="ARBA" id="ARBA00022448"/>
    </source>
</evidence>
<keyword evidence="4 6" id="KW-1133">Transmembrane helix</keyword>
<organism evidence="8 9">
    <name type="scientific">Brachionus calyciflorus</name>
    <dbReference type="NCBI Taxonomy" id="104777"/>
    <lineage>
        <taxon>Eukaryota</taxon>
        <taxon>Metazoa</taxon>
        <taxon>Spiralia</taxon>
        <taxon>Gnathifera</taxon>
        <taxon>Rotifera</taxon>
        <taxon>Eurotatoria</taxon>
        <taxon>Monogononta</taxon>
        <taxon>Pseudotrocha</taxon>
        <taxon>Ploima</taxon>
        <taxon>Brachionidae</taxon>
        <taxon>Brachionus</taxon>
    </lineage>
</organism>
<dbReference type="SUPFAM" id="SSF103473">
    <property type="entry name" value="MFS general substrate transporter"/>
    <property type="match status" value="1"/>
</dbReference>
<gene>
    <name evidence="8" type="ORF">OXX778_LOCUS17441</name>
</gene>
<feature type="transmembrane region" description="Helical" evidence="6">
    <location>
        <begin position="369"/>
        <end position="389"/>
    </location>
</feature>
<evidence type="ECO:0000313" key="9">
    <source>
        <dbReference type="Proteomes" id="UP000663879"/>
    </source>
</evidence>
<keyword evidence="5 6" id="KW-0472">Membrane</keyword>
<dbReference type="Proteomes" id="UP000663879">
    <property type="component" value="Unassembled WGS sequence"/>
</dbReference>
<feature type="domain" description="Major facilitator superfamily (MFS) profile" evidence="7">
    <location>
        <begin position="278"/>
        <end position="445"/>
    </location>
</feature>
<dbReference type="AlphaFoldDB" id="A0A814ID03"/>
<comment type="subcellular location">
    <subcellularLocation>
        <location evidence="1">Membrane</location>
        <topology evidence="1">Multi-pass membrane protein</topology>
    </subcellularLocation>
</comment>
<feature type="transmembrane region" description="Helical" evidence="6">
    <location>
        <begin position="427"/>
        <end position="444"/>
    </location>
</feature>
<protein>
    <recommendedName>
        <fullName evidence="7">Major facilitator superfamily (MFS) profile domain-containing protein</fullName>
    </recommendedName>
</protein>
<dbReference type="InterPro" id="IPR020846">
    <property type="entry name" value="MFS_dom"/>
</dbReference>
<feature type="transmembrane region" description="Helical" evidence="6">
    <location>
        <begin position="113"/>
        <end position="132"/>
    </location>
</feature>
<feature type="transmembrane region" description="Helical" evidence="6">
    <location>
        <begin position="343"/>
        <end position="363"/>
    </location>
</feature>
<accession>A0A814ID03</accession>
<evidence type="ECO:0000256" key="4">
    <source>
        <dbReference type="ARBA" id="ARBA00022989"/>
    </source>
</evidence>
<name>A0A814ID03_9BILA</name>
<keyword evidence="2" id="KW-0813">Transport</keyword>
<evidence type="ECO:0000313" key="8">
    <source>
        <dbReference type="EMBL" id="CAF1022301.1"/>
    </source>
</evidence>
<keyword evidence="9" id="KW-1185">Reference proteome</keyword>
<dbReference type="PROSITE" id="PS50850">
    <property type="entry name" value="MFS"/>
    <property type="match status" value="1"/>
</dbReference>
<evidence type="ECO:0000256" key="6">
    <source>
        <dbReference type="SAM" id="Phobius"/>
    </source>
</evidence>
<dbReference type="EMBL" id="CAJNOC010004451">
    <property type="protein sequence ID" value="CAF1022301.1"/>
    <property type="molecule type" value="Genomic_DNA"/>
</dbReference>
<feature type="transmembrane region" description="Helical" evidence="6">
    <location>
        <begin position="12"/>
        <end position="36"/>
    </location>
</feature>
<keyword evidence="3 6" id="KW-0812">Transmembrane</keyword>
<feature type="transmembrane region" description="Helical" evidence="6">
    <location>
        <begin position="278"/>
        <end position="301"/>
    </location>
</feature>
<evidence type="ECO:0000256" key="3">
    <source>
        <dbReference type="ARBA" id="ARBA00022692"/>
    </source>
</evidence>
<reference evidence="8" key="1">
    <citation type="submission" date="2021-02" db="EMBL/GenBank/DDBJ databases">
        <authorList>
            <person name="Nowell W R."/>
        </authorList>
    </citation>
    <scope>NUCLEOTIDE SEQUENCE</scope>
    <source>
        <strain evidence="8">Ploen Becks lab</strain>
    </source>
</reference>
<feature type="transmembrane region" description="Helical" evidence="6">
    <location>
        <begin position="401"/>
        <end position="421"/>
    </location>
</feature>
<evidence type="ECO:0000259" key="7">
    <source>
        <dbReference type="PROSITE" id="PS50850"/>
    </source>
</evidence>
<dbReference type="PANTHER" id="PTHR43385">
    <property type="entry name" value="RIBOFLAVIN TRANSPORTER RIBJ"/>
    <property type="match status" value="1"/>
</dbReference>
<dbReference type="GO" id="GO:0022857">
    <property type="term" value="F:transmembrane transporter activity"/>
    <property type="evidence" value="ECO:0007669"/>
    <property type="project" value="InterPro"/>
</dbReference>
<evidence type="ECO:0000256" key="1">
    <source>
        <dbReference type="ARBA" id="ARBA00004141"/>
    </source>
</evidence>
<evidence type="ECO:0000256" key="5">
    <source>
        <dbReference type="ARBA" id="ARBA00023136"/>
    </source>
</evidence>
<feature type="transmembrane region" description="Helical" evidence="6">
    <location>
        <begin position="313"/>
        <end position="336"/>
    </location>
</feature>
<dbReference type="InterPro" id="IPR011701">
    <property type="entry name" value="MFS"/>
</dbReference>
<feature type="non-terminal residue" evidence="8">
    <location>
        <position position="1"/>
    </location>
</feature>
<proteinExistence type="predicted"/>